<proteinExistence type="predicted"/>
<evidence type="ECO:0000256" key="2">
    <source>
        <dbReference type="ARBA" id="ARBA00022618"/>
    </source>
</evidence>
<dbReference type="Pfam" id="PF08478">
    <property type="entry name" value="POTRA_1"/>
    <property type="match status" value="1"/>
</dbReference>
<dbReference type="EMBL" id="JALXMO010000012">
    <property type="protein sequence ID" value="MCT1606929.1"/>
    <property type="molecule type" value="Genomic_DNA"/>
</dbReference>
<organism evidence="10 11">
    <name type="scientific">Nesterenkonia massiliensis</name>
    <dbReference type="NCBI Taxonomy" id="1232429"/>
    <lineage>
        <taxon>Bacteria</taxon>
        <taxon>Bacillati</taxon>
        <taxon>Actinomycetota</taxon>
        <taxon>Actinomycetes</taxon>
        <taxon>Micrococcales</taxon>
        <taxon>Micrococcaceae</taxon>
        <taxon>Nesterenkonia</taxon>
    </lineage>
</organism>
<reference evidence="10 11" key="1">
    <citation type="submission" date="2022-04" db="EMBL/GenBank/DDBJ databases">
        <title>Human microbiome associated bacterial genomes.</title>
        <authorList>
            <person name="Sandstrom S."/>
            <person name="Salamzade R."/>
            <person name="Kalan L.R."/>
        </authorList>
    </citation>
    <scope>NUCLEOTIDE SEQUENCE [LARGE SCALE GENOMIC DNA]</scope>
    <source>
        <strain evidence="11">p3-SID767</strain>
    </source>
</reference>
<feature type="compositionally biased region" description="Basic and acidic residues" evidence="6">
    <location>
        <begin position="1"/>
        <end position="25"/>
    </location>
</feature>
<dbReference type="Gene3D" id="3.10.20.310">
    <property type="entry name" value="membrane protein fhac"/>
    <property type="match status" value="1"/>
</dbReference>
<feature type="region of interest" description="Disordered" evidence="6">
    <location>
        <begin position="1"/>
        <end position="37"/>
    </location>
</feature>
<dbReference type="InterPro" id="IPR013685">
    <property type="entry name" value="POTRA_FtsQ_type"/>
</dbReference>
<evidence type="ECO:0000256" key="5">
    <source>
        <dbReference type="ARBA" id="ARBA00023306"/>
    </source>
</evidence>
<dbReference type="Pfam" id="PF03799">
    <property type="entry name" value="FtsQ_DivIB_C"/>
    <property type="match status" value="1"/>
</dbReference>
<sequence>MGEPRRDSGEPRDSGDRQHSGDHEPLSFPEPETVTERRRRRRGLLMLGGALLALVATVATLYFSPLLALRSIEVSGNDLLTDARAQELVESFYGEPLPQVSTADIRAALEQENVVADVHSRAELPHTLHVEIQEHPPVAEVHEDEAVLFYNDAGEVIREFREAQVMDAEGYATPEISAEAALEDEAVFAAIVSVLGQLPESAREQMSAASAESIDSVQLELEDGRVVVWGSDDRGDEKAAVLEAILASSAEDFAQAQIIDISTPSTPVTR</sequence>
<evidence type="ECO:0000259" key="8">
    <source>
        <dbReference type="Pfam" id="PF03799"/>
    </source>
</evidence>
<feature type="domain" description="Cell division protein FtsQ/DivIB C-terminal" evidence="8">
    <location>
        <begin position="151"/>
        <end position="260"/>
    </location>
</feature>
<evidence type="ECO:0000256" key="4">
    <source>
        <dbReference type="ARBA" id="ARBA00022989"/>
    </source>
</evidence>
<dbReference type="InterPro" id="IPR050487">
    <property type="entry name" value="FtsQ_DivIB"/>
</dbReference>
<keyword evidence="4 7" id="KW-1133">Transmembrane helix</keyword>
<evidence type="ECO:0000256" key="1">
    <source>
        <dbReference type="ARBA" id="ARBA00022475"/>
    </source>
</evidence>
<dbReference type="InterPro" id="IPR005548">
    <property type="entry name" value="Cell_div_FtsQ/DivIB_C"/>
</dbReference>
<dbReference type="PANTHER" id="PTHR37820:SF1">
    <property type="entry name" value="CELL DIVISION PROTEIN FTSQ"/>
    <property type="match status" value="1"/>
</dbReference>
<keyword evidence="7" id="KW-0472">Membrane</keyword>
<evidence type="ECO:0000256" key="6">
    <source>
        <dbReference type="SAM" id="MobiDB-lite"/>
    </source>
</evidence>
<keyword evidence="5" id="KW-0131">Cell cycle</keyword>
<keyword evidence="3 7" id="KW-0812">Transmembrane</keyword>
<evidence type="ECO:0000313" key="11">
    <source>
        <dbReference type="Proteomes" id="UP001205046"/>
    </source>
</evidence>
<keyword evidence="11" id="KW-1185">Reference proteome</keyword>
<protein>
    <submittedName>
        <fullName evidence="10">FtsQ-type POTRA domain-containing protein</fullName>
    </submittedName>
</protein>
<feature type="transmembrane region" description="Helical" evidence="7">
    <location>
        <begin position="44"/>
        <end position="63"/>
    </location>
</feature>
<dbReference type="RefSeq" id="WP_260072985.1">
    <property type="nucleotide sequence ID" value="NZ_JALXMO010000012.1"/>
</dbReference>
<accession>A0ABT2HQH8</accession>
<evidence type="ECO:0000259" key="9">
    <source>
        <dbReference type="Pfam" id="PF08478"/>
    </source>
</evidence>
<feature type="domain" description="POTRA" evidence="9">
    <location>
        <begin position="68"/>
        <end position="135"/>
    </location>
</feature>
<evidence type="ECO:0000256" key="3">
    <source>
        <dbReference type="ARBA" id="ARBA00022692"/>
    </source>
</evidence>
<keyword evidence="2" id="KW-0132">Cell division</keyword>
<evidence type="ECO:0000313" key="10">
    <source>
        <dbReference type="EMBL" id="MCT1606929.1"/>
    </source>
</evidence>
<gene>
    <name evidence="10" type="ORF">M3B43_06230</name>
</gene>
<dbReference type="Proteomes" id="UP001205046">
    <property type="component" value="Unassembled WGS sequence"/>
</dbReference>
<keyword evidence="1" id="KW-1003">Cell membrane</keyword>
<dbReference type="PANTHER" id="PTHR37820">
    <property type="entry name" value="CELL DIVISION PROTEIN DIVIB"/>
    <property type="match status" value="1"/>
</dbReference>
<name>A0ABT2HQH8_9MICC</name>
<evidence type="ECO:0000256" key="7">
    <source>
        <dbReference type="SAM" id="Phobius"/>
    </source>
</evidence>
<comment type="caution">
    <text evidence="10">The sequence shown here is derived from an EMBL/GenBank/DDBJ whole genome shotgun (WGS) entry which is preliminary data.</text>
</comment>